<gene>
    <name evidence="1" type="ORF">SpAn4DRAFT_3891</name>
</gene>
<evidence type="ECO:0000313" key="1">
    <source>
        <dbReference type="EMBL" id="CQR71386.1"/>
    </source>
</evidence>
<proteinExistence type="predicted"/>
<name>A0A0U1KVM6_9FIRM</name>
<dbReference type="AlphaFoldDB" id="A0A0U1KVM6"/>
<sequence length="330" mass="35180">MTIASTLNKHTYSGNGVTYEWPYTFSIFSASDIKVYLTDENGAVTKLTTGYNVDTANLKVLYPYPTSGTKLPSGYKITLKREIDIVQETALPNQGAYFAKTVESSLDRSTAIDQQQQEHLDRTLRHAVSIGDDVSLELPAPVAEQGLGWDNTGKKIINMTAAQLVDVVGIANTFAESTGYGIIAGLTVSAQNTPDMSVYVEGGIVHMMSGKRFVIAAIAALAILAADPLLPRIDLVYVNSGGQVAYAAGTAASNPSAPTLPDGAVKLTTITVPAGTTGILSENIGGNNRSKNYIISSSEHPDNPTKNMIWINPTGSEIKRFNGNDFVPFN</sequence>
<dbReference type="Proteomes" id="UP000049855">
    <property type="component" value="Unassembled WGS sequence"/>
</dbReference>
<dbReference type="EMBL" id="CTRP01000004">
    <property type="protein sequence ID" value="CQR71386.1"/>
    <property type="molecule type" value="Genomic_DNA"/>
</dbReference>
<keyword evidence="2" id="KW-1185">Reference proteome</keyword>
<dbReference type="RefSeq" id="WP_054954562.1">
    <property type="nucleotide sequence ID" value="NZ_CTRP01000004.1"/>
</dbReference>
<organism evidence="1 2">
    <name type="scientific">Sporomusa ovata</name>
    <dbReference type="NCBI Taxonomy" id="2378"/>
    <lineage>
        <taxon>Bacteria</taxon>
        <taxon>Bacillati</taxon>
        <taxon>Bacillota</taxon>
        <taxon>Negativicutes</taxon>
        <taxon>Selenomonadales</taxon>
        <taxon>Sporomusaceae</taxon>
        <taxon>Sporomusa</taxon>
    </lineage>
</organism>
<reference evidence="2" key="1">
    <citation type="submission" date="2015-03" db="EMBL/GenBank/DDBJ databases">
        <authorList>
            <person name="Nijsse Bart"/>
        </authorList>
    </citation>
    <scope>NUCLEOTIDE SEQUENCE [LARGE SCALE GENOMIC DNA]</scope>
</reference>
<accession>A0A0U1KVM6</accession>
<evidence type="ECO:0000313" key="2">
    <source>
        <dbReference type="Proteomes" id="UP000049855"/>
    </source>
</evidence>
<protein>
    <submittedName>
        <fullName evidence="1">Phage protein</fullName>
    </submittedName>
</protein>